<evidence type="ECO:0000256" key="2">
    <source>
        <dbReference type="ARBA" id="ARBA00022475"/>
    </source>
</evidence>
<feature type="transmembrane region" description="Helical" evidence="10">
    <location>
        <begin position="116"/>
        <end position="137"/>
    </location>
</feature>
<evidence type="ECO:0000256" key="1">
    <source>
        <dbReference type="ARBA" id="ARBA00004651"/>
    </source>
</evidence>
<organism evidence="12 13">
    <name type="scientific">Larinioides sclopetarius</name>
    <dbReference type="NCBI Taxonomy" id="280406"/>
    <lineage>
        <taxon>Eukaryota</taxon>
        <taxon>Metazoa</taxon>
        <taxon>Ecdysozoa</taxon>
        <taxon>Arthropoda</taxon>
        <taxon>Chelicerata</taxon>
        <taxon>Arachnida</taxon>
        <taxon>Araneae</taxon>
        <taxon>Araneomorphae</taxon>
        <taxon>Entelegynae</taxon>
        <taxon>Araneoidea</taxon>
        <taxon>Araneidae</taxon>
        <taxon>Larinioides</taxon>
    </lineage>
</organism>
<evidence type="ECO:0000256" key="9">
    <source>
        <dbReference type="ARBA" id="ARBA00023224"/>
    </source>
</evidence>
<feature type="transmembrane region" description="Helical" evidence="10">
    <location>
        <begin position="76"/>
        <end position="96"/>
    </location>
</feature>
<dbReference type="InterPro" id="IPR052665">
    <property type="entry name" value="Neuropeptide-GPCR"/>
</dbReference>
<feature type="domain" description="G-protein coupled receptors family 1 profile" evidence="11">
    <location>
        <begin position="58"/>
        <end position="322"/>
    </location>
</feature>
<evidence type="ECO:0000256" key="3">
    <source>
        <dbReference type="ARBA" id="ARBA00022692"/>
    </source>
</evidence>
<keyword evidence="8 10" id="KW-0325">Glycoprotein</keyword>
<dbReference type="PRINTS" id="PR00237">
    <property type="entry name" value="GPCRRHODOPSN"/>
</dbReference>
<sequence>MDNFLDKTFEFVPMNESEFMNFSTVNDTLYEDGIQFYYFYQTEQLTFLWVLFLMIVVGNSAVLVALLLSKNRKSRMNFFIMHLAIADLTVGVINVLTDIIWRTTVAFYADNIACKLIKYLQALVTYSSTYVLVALSVDRYDAIAHPMNFSTSWRKARWLVASAWGVSAVFSIPSAFLSSKEEVKGMSQCWIDLDPWQWQLYITLVAASLFFVPALVIAACYTVIVHTIWTKSRLMSYPKLSKSSIADSKRASSRGIIPRAKIKTVKMTLVIVFVFVLCWSPYFVYDLLQVYGQIPESQTSYAVSTFIQSLAPLNSAANPVIYCLFSTRICRNFRQGPPSTLFPTFSAPSLVKVLIILPDSRISNCYQVKRARLDCVKSYMRVLCNRFFHRYHFKSNFHSLAVVF</sequence>
<evidence type="ECO:0000313" key="13">
    <source>
        <dbReference type="Proteomes" id="UP001497382"/>
    </source>
</evidence>
<dbReference type="Pfam" id="PF00001">
    <property type="entry name" value="7tm_1"/>
    <property type="match status" value="1"/>
</dbReference>
<dbReference type="EMBL" id="CAXIEN010000252">
    <property type="protein sequence ID" value="CAL1289621.1"/>
    <property type="molecule type" value="Genomic_DNA"/>
</dbReference>
<dbReference type="SUPFAM" id="SSF81321">
    <property type="entry name" value="Family A G protein-coupled receptor-like"/>
    <property type="match status" value="1"/>
</dbReference>
<evidence type="ECO:0000256" key="6">
    <source>
        <dbReference type="ARBA" id="ARBA00023136"/>
    </source>
</evidence>
<dbReference type="FunFam" id="1.20.1070.10:FF:000188">
    <property type="entry name" value="Neuropeptide S receptor"/>
    <property type="match status" value="1"/>
</dbReference>
<protein>
    <recommendedName>
        <fullName evidence="11">G-protein coupled receptors family 1 profile domain-containing protein</fullName>
    </recommendedName>
</protein>
<comment type="similarity">
    <text evidence="10">Belongs to the G-protein coupled receptor 1 family. Vasopressin/oxytocin receptor subfamily.</text>
</comment>
<evidence type="ECO:0000256" key="10">
    <source>
        <dbReference type="RuleBase" id="RU046427"/>
    </source>
</evidence>
<dbReference type="CDD" id="cd15197">
    <property type="entry name" value="7tmA_NPSR"/>
    <property type="match status" value="1"/>
</dbReference>
<dbReference type="GO" id="GO:0005000">
    <property type="term" value="F:vasopressin receptor activity"/>
    <property type="evidence" value="ECO:0007669"/>
    <property type="project" value="InterPro"/>
</dbReference>
<comment type="caution">
    <text evidence="12">The sequence shown here is derived from an EMBL/GenBank/DDBJ whole genome shotgun (WGS) entry which is preliminary data.</text>
</comment>
<evidence type="ECO:0000256" key="7">
    <source>
        <dbReference type="ARBA" id="ARBA00023170"/>
    </source>
</evidence>
<keyword evidence="9 10" id="KW-0807">Transducer</keyword>
<evidence type="ECO:0000313" key="12">
    <source>
        <dbReference type="EMBL" id="CAL1289621.1"/>
    </source>
</evidence>
<dbReference type="InterPro" id="IPR000276">
    <property type="entry name" value="GPCR_Rhodpsn"/>
</dbReference>
<keyword evidence="2" id="KW-1003">Cell membrane</keyword>
<dbReference type="Proteomes" id="UP001497382">
    <property type="component" value="Unassembled WGS sequence"/>
</dbReference>
<dbReference type="InterPro" id="IPR017452">
    <property type="entry name" value="GPCR_Rhodpsn_7TM"/>
</dbReference>
<feature type="transmembrane region" description="Helical" evidence="10">
    <location>
        <begin position="158"/>
        <end position="178"/>
    </location>
</feature>
<accession>A0AAV2B000</accession>
<evidence type="ECO:0000256" key="8">
    <source>
        <dbReference type="ARBA" id="ARBA00023180"/>
    </source>
</evidence>
<gene>
    <name evidence="12" type="ORF">LARSCL_LOCUS16032</name>
</gene>
<feature type="transmembrane region" description="Helical" evidence="10">
    <location>
        <begin position="47"/>
        <end position="69"/>
    </location>
</feature>
<dbReference type="PRINTS" id="PR00896">
    <property type="entry name" value="VASOPRESSINR"/>
</dbReference>
<keyword evidence="13" id="KW-1185">Reference proteome</keyword>
<keyword evidence="7 10" id="KW-0675">Receptor</keyword>
<dbReference type="PANTHER" id="PTHR24224">
    <property type="entry name" value="CARDIOACCELERATORY PEPTIDE RECEPTOR-RELATED"/>
    <property type="match status" value="1"/>
</dbReference>
<dbReference type="Gene3D" id="1.20.1070.10">
    <property type="entry name" value="Rhodopsin 7-helix transmembrane proteins"/>
    <property type="match status" value="1"/>
</dbReference>
<feature type="transmembrane region" description="Helical" evidence="10">
    <location>
        <begin position="267"/>
        <end position="285"/>
    </location>
</feature>
<keyword evidence="5 10" id="KW-0297">G-protein coupled receptor</keyword>
<dbReference type="GO" id="GO:0005886">
    <property type="term" value="C:plasma membrane"/>
    <property type="evidence" value="ECO:0007669"/>
    <property type="project" value="UniProtKB-SubCell"/>
</dbReference>
<evidence type="ECO:0000256" key="4">
    <source>
        <dbReference type="ARBA" id="ARBA00022989"/>
    </source>
</evidence>
<dbReference type="PROSITE" id="PS00237">
    <property type="entry name" value="G_PROTEIN_RECEP_F1_1"/>
    <property type="match status" value="1"/>
</dbReference>
<proteinExistence type="inferred from homology"/>
<evidence type="ECO:0000256" key="5">
    <source>
        <dbReference type="ARBA" id="ARBA00023040"/>
    </source>
</evidence>
<dbReference type="PROSITE" id="PS50262">
    <property type="entry name" value="G_PROTEIN_RECEP_F1_2"/>
    <property type="match status" value="1"/>
</dbReference>
<feature type="transmembrane region" description="Helical" evidence="10">
    <location>
        <begin position="305"/>
        <end position="325"/>
    </location>
</feature>
<reference evidence="12 13" key="1">
    <citation type="submission" date="2024-04" db="EMBL/GenBank/DDBJ databases">
        <authorList>
            <person name="Rising A."/>
            <person name="Reimegard J."/>
            <person name="Sonavane S."/>
            <person name="Akerstrom W."/>
            <person name="Nylinder S."/>
            <person name="Hedman E."/>
            <person name="Kallberg Y."/>
        </authorList>
    </citation>
    <scope>NUCLEOTIDE SEQUENCE [LARGE SCALE GENOMIC DNA]</scope>
</reference>
<name>A0AAV2B000_9ARAC</name>
<comment type="subcellular location">
    <subcellularLocation>
        <location evidence="1 10">Cell membrane</location>
        <topology evidence="1 10">Multi-pass membrane protein</topology>
    </subcellularLocation>
</comment>
<keyword evidence="4 10" id="KW-1133">Transmembrane helix</keyword>
<feature type="transmembrane region" description="Helical" evidence="10">
    <location>
        <begin position="198"/>
        <end position="229"/>
    </location>
</feature>
<dbReference type="PANTHER" id="PTHR24224:SF6">
    <property type="entry name" value="CARDIOACCELERATORY PEPTIDE RECEPTOR-RELATED"/>
    <property type="match status" value="1"/>
</dbReference>
<dbReference type="GO" id="GO:0008188">
    <property type="term" value="F:neuropeptide receptor activity"/>
    <property type="evidence" value="ECO:0007669"/>
    <property type="project" value="TreeGrafter"/>
</dbReference>
<dbReference type="InterPro" id="IPR001817">
    <property type="entry name" value="Vasoprsn_rcpt"/>
</dbReference>
<keyword evidence="6 10" id="KW-0472">Membrane</keyword>
<dbReference type="AlphaFoldDB" id="A0AAV2B000"/>
<evidence type="ECO:0000259" key="11">
    <source>
        <dbReference type="PROSITE" id="PS50262"/>
    </source>
</evidence>
<keyword evidence="3 10" id="KW-0812">Transmembrane</keyword>